<name>A0A443SGB4_9ACAR</name>
<comment type="subcellular location">
    <subcellularLocation>
        <location evidence="2">Cytoplasm</location>
    </subcellularLocation>
    <subcellularLocation>
        <location evidence="1">Nucleus</location>
    </subcellularLocation>
</comment>
<dbReference type="OrthoDB" id="10261013at2759"/>
<evidence type="ECO:0000256" key="5">
    <source>
        <dbReference type="ARBA" id="ARBA00022490"/>
    </source>
</evidence>
<dbReference type="GO" id="GO:0005737">
    <property type="term" value="C:cytoplasm"/>
    <property type="evidence" value="ECO:0007669"/>
    <property type="project" value="UniProtKB-SubCell"/>
</dbReference>
<evidence type="ECO:0000256" key="6">
    <source>
        <dbReference type="ARBA" id="ARBA00022927"/>
    </source>
</evidence>
<keyword evidence="7" id="KW-0539">Nucleus</keyword>
<dbReference type="Gene3D" id="1.25.10.10">
    <property type="entry name" value="Leucine-rich Repeat Variant"/>
    <property type="match status" value="1"/>
</dbReference>
<evidence type="ECO:0000259" key="8">
    <source>
        <dbReference type="SMART" id="SM00913"/>
    </source>
</evidence>
<evidence type="ECO:0000256" key="4">
    <source>
        <dbReference type="ARBA" id="ARBA00022448"/>
    </source>
</evidence>
<evidence type="ECO:0000256" key="3">
    <source>
        <dbReference type="ARBA" id="ARBA00009466"/>
    </source>
</evidence>
<dbReference type="InterPro" id="IPR016024">
    <property type="entry name" value="ARM-type_fold"/>
</dbReference>
<dbReference type="SMART" id="SM00913">
    <property type="entry name" value="IBN_N"/>
    <property type="match status" value="1"/>
</dbReference>
<protein>
    <submittedName>
        <fullName evidence="9">Exportin-6-like isoform X1</fullName>
    </submittedName>
</protein>
<dbReference type="InterPro" id="IPR011989">
    <property type="entry name" value="ARM-like"/>
</dbReference>
<organism evidence="9 10">
    <name type="scientific">Leptotrombidium deliense</name>
    <dbReference type="NCBI Taxonomy" id="299467"/>
    <lineage>
        <taxon>Eukaryota</taxon>
        <taxon>Metazoa</taxon>
        <taxon>Ecdysozoa</taxon>
        <taxon>Arthropoda</taxon>
        <taxon>Chelicerata</taxon>
        <taxon>Arachnida</taxon>
        <taxon>Acari</taxon>
        <taxon>Acariformes</taxon>
        <taxon>Trombidiformes</taxon>
        <taxon>Prostigmata</taxon>
        <taxon>Anystina</taxon>
        <taxon>Parasitengona</taxon>
        <taxon>Trombiculoidea</taxon>
        <taxon>Trombiculidae</taxon>
        <taxon>Leptotrombidium</taxon>
    </lineage>
</organism>
<dbReference type="STRING" id="299467.A0A443SGB4"/>
<dbReference type="GO" id="GO:0031267">
    <property type="term" value="F:small GTPase binding"/>
    <property type="evidence" value="ECO:0007669"/>
    <property type="project" value="InterPro"/>
</dbReference>
<reference evidence="9 10" key="1">
    <citation type="journal article" date="2018" name="Gigascience">
        <title>Genomes of trombidid mites reveal novel predicted allergens and laterally-transferred genes associated with secondary metabolism.</title>
        <authorList>
            <person name="Dong X."/>
            <person name="Chaisiri K."/>
            <person name="Xia D."/>
            <person name="Armstrong S.D."/>
            <person name="Fang Y."/>
            <person name="Donnelly M.J."/>
            <person name="Kadowaki T."/>
            <person name="McGarry J.W."/>
            <person name="Darby A.C."/>
            <person name="Makepeace B.L."/>
        </authorList>
    </citation>
    <scope>NUCLEOTIDE SEQUENCE [LARGE SCALE GENOMIC DNA]</scope>
    <source>
        <strain evidence="9">UoL-UT</strain>
    </source>
</reference>
<dbReference type="Pfam" id="PF08389">
    <property type="entry name" value="Xpo1"/>
    <property type="match status" value="1"/>
</dbReference>
<sequence length="1139" mass="131081">MEENAESLRALELLMNEFFHLSTSNERKREIESILNTFSEQQYSFSHCLKYLMDTNNEYTSMFCLSVVENVINKRWITLTSNKTDIKNCLWKYLLEKHKCVPLYIVNKTAKLIVIIGRLDWPHFYPDFFTNIYQLIQSKNTSSLGLTLLQTAIEELTAPREDLSSGRKEELHKLLLNQIPQILTVLTNVMENTLDKHINIVTATPPPSPTHSHNSNPNAVFGNGADIIKNAFELSLRRGLLDSAPHMDLDSLRISSQALGCISHLFVWLPLNQHQQISNSLLAAIFVCATFGCSNKRSLSKDLDVSQLGILAMNCINEIMSKNCISNDATDFFYYLFQNTFHLLQTLIKEDGDITVIDSLQDDYVSKFTEFLRLFVGGHFPRYECHQSFPTVEFLSLLFQFTFKQTSCERFLASLEIWSLFVDFVISRKKQRELNHNTDILEKYKPTLVSLLTQVVYKFQFKLNYAILEELDNESLDDDCETEWQKFVGQCIEIIAKVSEILPSETYEIVSNCLEENLNTFLGLEYFVTKGADGVSRKVEIFHENDVRSLHCSLRDFSTVLKITGRLAINFTSEFFTDRFLIAKSLVEKLLHTTAYSCRMKFYAIQHAVPTLTSDFEEVGSQLFATMKAYTYWLSQYGNESSIDQENTFDLLVTTLINKCIEVICECNPTTHPPIVVHSAILCLQSISVTIRPRVMYNQPLVKVLYSTVCNSINVSIANMQQQKCLTLPLDIDDEYLLCNVISNVFLLPWVNVSDTGQDWNDRSHHHNLFIQALVNPVLTVVKSEQIILSNPSLQNEFKVILKRTLALLTNIIYNHSESPTRSKHILFSGLEETIERCVSLLPIYLPYLDTGEQLLGFLFAAFETLQNQIKIQLIEKTVNSMLAMFAESSVAGSFLNNTLTANRLMKKFFKIFSLIAQQPGAVYKALLPAMISLALNQLYPQITQSNNLDVSKSFYKFLYQFLLNNFKYFFKSSLLNNRSQSNGEDEKRDTEHEEQFLNIMQAYGQSFLQSDICLFKENLEALENLNFRFKLYHKPIFRRNLLKQFLTLFMQTLVSKTHDILNDEISNVIYNLASVDFNIFFNQFIPEFLCHCDGLSDNQRNALASTVFRNFATDLPSFAQNVQKFVNDFRYHQLCNSS</sequence>
<gene>
    <name evidence="9" type="ORF">B4U80_03291</name>
</gene>
<dbReference type="InterPro" id="IPR001494">
    <property type="entry name" value="Importin-beta_N"/>
</dbReference>
<dbReference type="PANTHER" id="PTHR21452:SF4">
    <property type="entry name" value="EXPORTIN-6"/>
    <property type="match status" value="1"/>
</dbReference>
<comment type="caution">
    <text evidence="9">The sequence shown here is derived from an EMBL/GenBank/DDBJ whole genome shotgun (WGS) entry which is preliminary data.</text>
</comment>
<dbReference type="Pfam" id="PF03810">
    <property type="entry name" value="IBN_N"/>
    <property type="match status" value="1"/>
</dbReference>
<evidence type="ECO:0000256" key="7">
    <source>
        <dbReference type="ARBA" id="ARBA00023242"/>
    </source>
</evidence>
<evidence type="ECO:0000313" key="9">
    <source>
        <dbReference type="EMBL" id="RWS26561.1"/>
    </source>
</evidence>
<keyword evidence="10" id="KW-1185">Reference proteome</keyword>
<dbReference type="SUPFAM" id="SSF48371">
    <property type="entry name" value="ARM repeat"/>
    <property type="match status" value="1"/>
</dbReference>
<dbReference type="EMBL" id="NCKV01002654">
    <property type="protein sequence ID" value="RWS26561.1"/>
    <property type="molecule type" value="Genomic_DNA"/>
</dbReference>
<keyword evidence="6" id="KW-0653">Protein transport</keyword>
<evidence type="ECO:0000256" key="2">
    <source>
        <dbReference type="ARBA" id="ARBA00004496"/>
    </source>
</evidence>
<dbReference type="GO" id="GO:0005049">
    <property type="term" value="F:nuclear export signal receptor activity"/>
    <property type="evidence" value="ECO:0007669"/>
    <property type="project" value="InterPro"/>
</dbReference>
<accession>A0A443SGB4</accession>
<evidence type="ECO:0000256" key="1">
    <source>
        <dbReference type="ARBA" id="ARBA00004123"/>
    </source>
</evidence>
<evidence type="ECO:0000313" key="10">
    <source>
        <dbReference type="Proteomes" id="UP000288716"/>
    </source>
</evidence>
<dbReference type="VEuPathDB" id="VectorBase:LDEU005479"/>
<dbReference type="GO" id="GO:0005634">
    <property type="term" value="C:nucleus"/>
    <property type="evidence" value="ECO:0007669"/>
    <property type="project" value="UniProtKB-SubCell"/>
</dbReference>
<keyword evidence="4" id="KW-0813">Transport</keyword>
<dbReference type="InterPro" id="IPR040016">
    <property type="entry name" value="XPO6"/>
</dbReference>
<dbReference type="GO" id="GO:0006611">
    <property type="term" value="P:protein export from nucleus"/>
    <property type="evidence" value="ECO:0007669"/>
    <property type="project" value="InterPro"/>
</dbReference>
<feature type="domain" description="Importin N-terminal" evidence="8">
    <location>
        <begin position="31"/>
        <end position="96"/>
    </location>
</feature>
<dbReference type="InterPro" id="IPR013598">
    <property type="entry name" value="Exportin-1/Importin-b-like"/>
</dbReference>
<dbReference type="AlphaFoldDB" id="A0A443SGB4"/>
<dbReference type="Proteomes" id="UP000288716">
    <property type="component" value="Unassembled WGS sequence"/>
</dbReference>
<proteinExistence type="inferred from homology"/>
<dbReference type="PANTHER" id="PTHR21452">
    <property type="entry name" value="EXPORTIN-6"/>
    <property type="match status" value="1"/>
</dbReference>
<keyword evidence="5" id="KW-0963">Cytoplasm</keyword>
<comment type="similarity">
    <text evidence="3">Belongs to the exportin family.</text>
</comment>